<dbReference type="AlphaFoldDB" id="A0A100VKY5"/>
<dbReference type="GO" id="GO:0006935">
    <property type="term" value="P:chemotaxis"/>
    <property type="evidence" value="ECO:0007669"/>
    <property type="project" value="UniProtKB-KW"/>
</dbReference>
<reference evidence="2 3" key="1">
    <citation type="journal article" date="2016" name="Genome Announc.">
        <title>Draft Genome Sequence of Paenibacillus amylolyticus Heshi-A3, Isolated from Fermented Rice Bran in a Japanese Fermented Seafood Dish.</title>
        <authorList>
            <person name="Akuzawa S."/>
            <person name="Nagaoka J."/>
            <person name="Kanekatsu M."/>
            <person name="Kubota E."/>
            <person name="Ohtake R."/>
            <person name="Suzuki T."/>
            <person name="Kanesaki Y."/>
        </authorList>
    </citation>
    <scope>NUCLEOTIDE SEQUENCE [LARGE SCALE GENOMIC DNA]</scope>
    <source>
        <strain evidence="2 3">Heshi-A3</strain>
    </source>
</reference>
<dbReference type="Gene3D" id="3.40.1550.10">
    <property type="entry name" value="CheC-like"/>
    <property type="match status" value="1"/>
</dbReference>
<evidence type="ECO:0000313" key="3">
    <source>
        <dbReference type="Proteomes" id="UP000069697"/>
    </source>
</evidence>
<gene>
    <name evidence="2" type="ORF">PAHA3_1855</name>
</gene>
<reference evidence="3" key="2">
    <citation type="submission" date="2016-01" db="EMBL/GenBank/DDBJ databases">
        <title>Draft Genome Sequence of Paenibacillus amylolyticus Heshi-A3 that Was Isolated from Fermented Rice Bran with Aging Salted Mackerel, Which Was Named Heshiko as Traditional Fermented Seafood in Japan.</title>
        <authorList>
            <person name="Akuzawa S."/>
            <person name="Nakagawa J."/>
            <person name="Kanekatsu T."/>
            <person name="Kubota E."/>
            <person name="Ohtake R."/>
            <person name="Suzuki T."/>
            <person name="Kanesaki Y."/>
        </authorList>
    </citation>
    <scope>NUCLEOTIDE SEQUENCE [LARGE SCALE GENOMIC DNA]</scope>
    <source>
        <strain evidence="3">Heshi-A3</strain>
    </source>
</reference>
<dbReference type="RefSeq" id="WP_062834434.1">
    <property type="nucleotide sequence ID" value="NZ_BCNV01000001.1"/>
</dbReference>
<keyword evidence="1" id="KW-0145">Chemotaxis</keyword>
<organism evidence="2 3">
    <name type="scientific">Paenibacillus amylolyticus</name>
    <dbReference type="NCBI Taxonomy" id="1451"/>
    <lineage>
        <taxon>Bacteria</taxon>
        <taxon>Bacillati</taxon>
        <taxon>Bacillota</taxon>
        <taxon>Bacilli</taxon>
        <taxon>Bacillales</taxon>
        <taxon>Paenibacillaceae</taxon>
        <taxon>Paenibacillus</taxon>
    </lineage>
</organism>
<accession>A0A100VKY5</accession>
<evidence type="ECO:0000313" key="2">
    <source>
        <dbReference type="EMBL" id="GAS81781.1"/>
    </source>
</evidence>
<name>A0A100VKY5_PAEAM</name>
<dbReference type="SUPFAM" id="SSF103039">
    <property type="entry name" value="CheC-like"/>
    <property type="match status" value="1"/>
</dbReference>
<proteinExistence type="predicted"/>
<protein>
    <submittedName>
        <fullName evidence="2">MCP methylation inhibitor CheC</fullName>
    </submittedName>
</protein>
<dbReference type="EMBL" id="BCNV01000001">
    <property type="protein sequence ID" value="GAS81781.1"/>
    <property type="molecule type" value="Genomic_DNA"/>
</dbReference>
<dbReference type="Proteomes" id="UP000069697">
    <property type="component" value="Unassembled WGS sequence"/>
</dbReference>
<comment type="caution">
    <text evidence="2">The sequence shown here is derived from an EMBL/GenBank/DDBJ whole genome shotgun (WGS) entry which is preliminary data.</text>
</comment>
<dbReference type="InterPro" id="IPR028976">
    <property type="entry name" value="CheC-like_sf"/>
</dbReference>
<dbReference type="CDD" id="cd17910">
    <property type="entry name" value="CheC_ClassII"/>
    <property type="match status" value="1"/>
</dbReference>
<sequence>MLNDLQKDLLTELVNVYVGQAANMLSEIVDKRIVLNIPEVELISISDVDPGDRRYNIFFSEGHLFRSSLQFGYEFQGKAFLMFPVEQAKVLANICLGEMGETVIPADPSLMDTDLDVLKEVSNVLLNAIIGEFGNFLEIKLEYVLPDIELIYVTNSDQQILLQNEVYVLVLHTSFLLADTDVTGIIVIALSMNSISSLLAKMDALLEADHG</sequence>
<evidence type="ECO:0000256" key="1">
    <source>
        <dbReference type="ARBA" id="ARBA00022500"/>
    </source>
</evidence>